<dbReference type="AlphaFoldDB" id="A0A1D7TMG3"/>
<dbReference type="PANTHER" id="PTHR37164:SF1">
    <property type="entry name" value="BACTERIOHEMERYTHRIN"/>
    <property type="match status" value="1"/>
</dbReference>
<dbReference type="Proteomes" id="UP000094609">
    <property type="component" value="Chromosome"/>
</dbReference>
<evidence type="ECO:0000313" key="7">
    <source>
        <dbReference type="Proteomes" id="UP000094609"/>
    </source>
</evidence>
<dbReference type="STRING" id="1193502.SHALO_2334"/>
<dbReference type="InterPro" id="IPR012312">
    <property type="entry name" value="Hemerythrin-like"/>
</dbReference>
<dbReference type="SUPFAM" id="SSF47188">
    <property type="entry name" value="Hemerythrin-like"/>
    <property type="match status" value="1"/>
</dbReference>
<accession>A0A1D7TMG3</accession>
<evidence type="ECO:0000259" key="5">
    <source>
        <dbReference type="Pfam" id="PF01814"/>
    </source>
</evidence>
<dbReference type="PATRIC" id="fig|1193502.14.peg.2364"/>
<evidence type="ECO:0000313" key="6">
    <source>
        <dbReference type="EMBL" id="AOO66094.1"/>
    </source>
</evidence>
<dbReference type="KEGG" id="shal:SHALO_2334"/>
<dbReference type="NCBIfam" id="NF033749">
    <property type="entry name" value="bact_hemeryth"/>
    <property type="match status" value="1"/>
</dbReference>
<dbReference type="GO" id="GO:0005344">
    <property type="term" value="F:oxygen carrier activity"/>
    <property type="evidence" value="ECO:0007669"/>
    <property type="project" value="UniProtKB-KW"/>
</dbReference>
<gene>
    <name evidence="6" type="ORF">SHALO_2334</name>
</gene>
<evidence type="ECO:0000256" key="3">
    <source>
        <dbReference type="ARBA" id="ARBA00022723"/>
    </source>
</evidence>
<feature type="domain" description="Hemerythrin-like" evidence="5">
    <location>
        <begin position="14"/>
        <end position="121"/>
    </location>
</feature>
<reference evidence="7" key="1">
    <citation type="submission" date="2016-08" db="EMBL/GenBank/DDBJ databases">
        <title>Complete genome sequence of the organohalide-respiring Epsilonproteobacterium Sulfurospirillum halorespirans.</title>
        <authorList>
            <person name="Goris T."/>
            <person name="Zimmermann J."/>
            <person name="Schenz B."/>
            <person name="Lemos M."/>
            <person name="Hackermueller J."/>
            <person name="Diekert G."/>
        </authorList>
    </citation>
    <scope>NUCLEOTIDE SEQUENCE [LARGE SCALE GENOMIC DNA]</scope>
    <source>
        <strain>DSM 13726</strain>
        <strain evidence="7">PCE-M2</strain>
    </source>
</reference>
<dbReference type="PROSITE" id="PS00550">
    <property type="entry name" value="HEMERYTHRINS"/>
    <property type="match status" value="1"/>
</dbReference>
<dbReference type="GO" id="GO:0046872">
    <property type="term" value="F:metal ion binding"/>
    <property type="evidence" value="ECO:0007669"/>
    <property type="project" value="UniProtKB-KW"/>
</dbReference>
<proteinExistence type="inferred from homology"/>
<dbReference type="InterPro" id="IPR035938">
    <property type="entry name" value="Hemerythrin-like_sf"/>
</dbReference>
<dbReference type="Pfam" id="PF01814">
    <property type="entry name" value="Hemerythrin"/>
    <property type="match status" value="1"/>
</dbReference>
<comment type="similarity">
    <text evidence="1">Belongs to the hemerythrin family.</text>
</comment>
<sequence>MFIEWNEKFSLHHALLDKQHQELFDLANAVQALDPAKTDKAELGNLFKEFFDYMAKHFKEEEAYMQNLEYPLLEKHKKFHESIIEGMTKILKEKKGIEDLQKSMKMIAKKWLVEHILENDLQIEKWRKSITVSDEDLHAPLS</sequence>
<dbReference type="InterPro" id="IPR012827">
    <property type="entry name" value="Hemerythrin_metal-bd"/>
</dbReference>
<keyword evidence="2" id="KW-0561">Oxygen transport</keyword>
<keyword evidence="4" id="KW-0408">Iron</keyword>
<dbReference type="CDD" id="cd12107">
    <property type="entry name" value="Hemerythrin"/>
    <property type="match status" value="1"/>
</dbReference>
<dbReference type="EMBL" id="CP017111">
    <property type="protein sequence ID" value="AOO66094.1"/>
    <property type="molecule type" value="Genomic_DNA"/>
</dbReference>
<dbReference type="Gene3D" id="1.20.120.50">
    <property type="entry name" value="Hemerythrin-like"/>
    <property type="match status" value="1"/>
</dbReference>
<keyword evidence="7" id="KW-1185">Reference proteome</keyword>
<dbReference type="InterPro" id="IPR016131">
    <property type="entry name" value="Haemerythrin_Fe_BS"/>
</dbReference>
<dbReference type="RefSeq" id="WP_069478693.1">
    <property type="nucleotide sequence ID" value="NZ_CP017111.1"/>
</dbReference>
<organism evidence="6 7">
    <name type="scientific">Sulfurospirillum halorespirans DSM 13726</name>
    <dbReference type="NCBI Taxonomy" id="1193502"/>
    <lineage>
        <taxon>Bacteria</taxon>
        <taxon>Pseudomonadati</taxon>
        <taxon>Campylobacterota</taxon>
        <taxon>Epsilonproteobacteria</taxon>
        <taxon>Campylobacterales</taxon>
        <taxon>Sulfurospirillaceae</taxon>
        <taxon>Sulfurospirillum</taxon>
    </lineage>
</organism>
<keyword evidence="2" id="KW-0813">Transport</keyword>
<dbReference type="PANTHER" id="PTHR37164">
    <property type="entry name" value="BACTERIOHEMERYTHRIN"/>
    <property type="match status" value="1"/>
</dbReference>
<evidence type="ECO:0000256" key="1">
    <source>
        <dbReference type="ARBA" id="ARBA00010587"/>
    </source>
</evidence>
<evidence type="ECO:0000256" key="2">
    <source>
        <dbReference type="ARBA" id="ARBA00022621"/>
    </source>
</evidence>
<name>A0A1D7TMG3_9BACT</name>
<keyword evidence="3" id="KW-0479">Metal-binding</keyword>
<evidence type="ECO:0000256" key="4">
    <source>
        <dbReference type="ARBA" id="ARBA00023004"/>
    </source>
</evidence>
<dbReference type="NCBIfam" id="TIGR02481">
    <property type="entry name" value="hemeryth_dom"/>
    <property type="match status" value="1"/>
</dbReference>
<dbReference type="InterPro" id="IPR050669">
    <property type="entry name" value="Hemerythrin"/>
</dbReference>
<protein>
    <submittedName>
        <fullName evidence="6">Hemerythrin-like iron-binding protein</fullName>
    </submittedName>
</protein>